<dbReference type="PANTHER" id="PTHR12526">
    <property type="entry name" value="GLYCOSYLTRANSFERASE"/>
    <property type="match status" value="1"/>
</dbReference>
<dbReference type="PANTHER" id="PTHR12526:SF638">
    <property type="entry name" value="SPORE COAT PROTEIN SA"/>
    <property type="match status" value="1"/>
</dbReference>
<accession>A0A844FL26</accession>
<dbReference type="InterPro" id="IPR001296">
    <property type="entry name" value="Glyco_trans_1"/>
</dbReference>
<feature type="domain" description="Glycosyltransferase subfamily 4-like N-terminal" evidence="2">
    <location>
        <begin position="12"/>
        <end position="170"/>
    </location>
</feature>
<dbReference type="Gene3D" id="3.40.50.2000">
    <property type="entry name" value="Glycogen Phosphorylase B"/>
    <property type="match status" value="2"/>
</dbReference>
<evidence type="ECO:0000259" key="2">
    <source>
        <dbReference type="Pfam" id="PF13439"/>
    </source>
</evidence>
<organism evidence="3 4">
    <name type="scientific">Lactobacillus equicursoris</name>
    <dbReference type="NCBI Taxonomy" id="420645"/>
    <lineage>
        <taxon>Bacteria</taxon>
        <taxon>Bacillati</taxon>
        <taxon>Bacillota</taxon>
        <taxon>Bacilli</taxon>
        <taxon>Lactobacillales</taxon>
        <taxon>Lactobacillaceae</taxon>
        <taxon>Lactobacillus</taxon>
    </lineage>
</organism>
<evidence type="ECO:0000313" key="3">
    <source>
        <dbReference type="EMBL" id="MST78952.1"/>
    </source>
</evidence>
<dbReference type="InterPro" id="IPR028098">
    <property type="entry name" value="Glyco_trans_4-like_N"/>
</dbReference>
<dbReference type="Pfam" id="PF13439">
    <property type="entry name" value="Glyco_transf_4"/>
    <property type="match status" value="1"/>
</dbReference>
<dbReference type="Pfam" id="PF00534">
    <property type="entry name" value="Glycos_transf_1"/>
    <property type="match status" value="1"/>
</dbReference>
<feature type="domain" description="Glycosyl transferase family 1" evidence="1">
    <location>
        <begin position="186"/>
        <end position="335"/>
    </location>
</feature>
<dbReference type="SUPFAM" id="SSF53756">
    <property type="entry name" value="UDP-Glycosyltransferase/glycogen phosphorylase"/>
    <property type="match status" value="1"/>
</dbReference>
<protein>
    <submittedName>
        <fullName evidence="3">Glycosyltransferase family 4 protein</fullName>
    </submittedName>
</protein>
<evidence type="ECO:0000313" key="4">
    <source>
        <dbReference type="Proteomes" id="UP000452141"/>
    </source>
</evidence>
<keyword evidence="3" id="KW-0808">Transferase</keyword>
<reference evidence="3 4" key="1">
    <citation type="submission" date="2019-08" db="EMBL/GenBank/DDBJ databases">
        <title>In-depth cultivation of the pig gut microbiome towards novel bacterial diversity and tailored functional studies.</title>
        <authorList>
            <person name="Wylensek D."/>
            <person name="Hitch T.C.A."/>
            <person name="Clavel T."/>
        </authorList>
    </citation>
    <scope>NUCLEOTIDE SEQUENCE [LARGE SCALE GENOMIC DNA]</scope>
    <source>
        <strain evidence="3 4">WCA-470BD-2E</strain>
    </source>
</reference>
<evidence type="ECO:0000259" key="1">
    <source>
        <dbReference type="Pfam" id="PF00534"/>
    </source>
</evidence>
<name>A0A844FL26_9LACO</name>
<dbReference type="Proteomes" id="UP000452141">
    <property type="component" value="Unassembled WGS sequence"/>
</dbReference>
<dbReference type="EMBL" id="VUMW01000001">
    <property type="protein sequence ID" value="MST78952.1"/>
    <property type="molecule type" value="Genomic_DNA"/>
</dbReference>
<proteinExistence type="predicted"/>
<dbReference type="RefSeq" id="WP_154486173.1">
    <property type="nucleotide sequence ID" value="NZ_VUMW01000001.1"/>
</dbReference>
<sequence length="367" mass="39718">MKVLHINAGLEVGGGLTHIVSLLEKAKDVQENFELLTFADGPVAEAARKRGIKVTTLGKASRYDLSLPKRLKTFILEGGYDVVHTHGARANLFVSLIHKSLSCLWAVTVHSDPAIDFAGRGAAGALFTKLNLRAIRQADLVFAITQRFEKILTADGVDPQRIAVIYNGLNFTDNALLLPKKLHEGFNIVNVGRFEKVKGQDLLLRAVKKAADPQLVLHLVGAGSEEDHLRDLTKQLGLDQQVVFHGFLPQKEIKQLYQTMDLAVLSSYSESFPLVLLEAADNLLPLLTTDVGGVAALIPDASCGRIVPVGDAAALAAGLNTFCQMPKGDRLAMAEKEKAYASHHFSLDQQLADIVTAYEAALDSKKG</sequence>
<gene>
    <name evidence="3" type="ORF">FYJ61_00310</name>
</gene>
<comment type="caution">
    <text evidence="3">The sequence shown here is derived from an EMBL/GenBank/DDBJ whole genome shotgun (WGS) entry which is preliminary data.</text>
</comment>
<dbReference type="AlphaFoldDB" id="A0A844FL26"/>
<dbReference type="GO" id="GO:0016757">
    <property type="term" value="F:glycosyltransferase activity"/>
    <property type="evidence" value="ECO:0007669"/>
    <property type="project" value="InterPro"/>
</dbReference>